<dbReference type="InterPro" id="IPR017984">
    <property type="entry name" value="Chromo_dom_subgr"/>
</dbReference>
<organism evidence="6">
    <name type="scientific">Thelazia callipaeda</name>
    <name type="common">Oriental eyeworm</name>
    <name type="synonym">Parasitic nematode</name>
    <dbReference type="NCBI Taxonomy" id="103827"/>
    <lineage>
        <taxon>Eukaryota</taxon>
        <taxon>Metazoa</taxon>
        <taxon>Ecdysozoa</taxon>
        <taxon>Nematoda</taxon>
        <taxon>Chromadorea</taxon>
        <taxon>Rhabditida</taxon>
        <taxon>Spirurina</taxon>
        <taxon>Spiruromorpha</taxon>
        <taxon>Thelazioidea</taxon>
        <taxon>Thelaziidae</taxon>
        <taxon>Thelazia</taxon>
    </lineage>
</organism>
<dbReference type="Pfam" id="PF00385">
    <property type="entry name" value="Chromo"/>
    <property type="match status" value="1"/>
</dbReference>
<evidence type="ECO:0000256" key="2">
    <source>
        <dbReference type="ARBA" id="ARBA00023242"/>
    </source>
</evidence>
<dbReference type="OrthoDB" id="5863041at2759"/>
<comment type="subcellular location">
    <subcellularLocation>
        <location evidence="1">Nucleus</location>
    </subcellularLocation>
</comment>
<dbReference type="Proteomes" id="UP000276776">
    <property type="component" value="Unassembled WGS sequence"/>
</dbReference>
<protein>
    <submittedName>
        <fullName evidence="6">Chromo domain-containing protein</fullName>
    </submittedName>
</protein>
<dbReference type="SMART" id="SM00298">
    <property type="entry name" value="CHROMO"/>
    <property type="match status" value="1"/>
</dbReference>
<dbReference type="InterPro" id="IPR023780">
    <property type="entry name" value="Chromo_domain"/>
</dbReference>
<keyword evidence="5" id="KW-1185">Reference proteome</keyword>
<name>A0A0N5CN64_THECL</name>
<dbReference type="GO" id="GO:0005634">
    <property type="term" value="C:nucleus"/>
    <property type="evidence" value="ECO:0007669"/>
    <property type="project" value="UniProtKB-SubCell"/>
</dbReference>
<dbReference type="EMBL" id="UYYF01000223">
    <property type="protein sequence ID" value="VDM97146.1"/>
    <property type="molecule type" value="Genomic_DNA"/>
</dbReference>
<dbReference type="CDD" id="cd00024">
    <property type="entry name" value="CD_CSD"/>
    <property type="match status" value="1"/>
</dbReference>
<accession>A0A0N5CN64</accession>
<dbReference type="InterPro" id="IPR016197">
    <property type="entry name" value="Chromo-like_dom_sf"/>
</dbReference>
<dbReference type="STRING" id="103827.A0A0N5CN64"/>
<reference evidence="6" key="1">
    <citation type="submission" date="2017-02" db="UniProtKB">
        <authorList>
            <consortium name="WormBaseParasite"/>
        </authorList>
    </citation>
    <scope>IDENTIFICATION</scope>
</reference>
<gene>
    <name evidence="4" type="ORF">TCLT_LOCUS1612</name>
</gene>
<proteinExistence type="predicted"/>
<dbReference type="InterPro" id="IPR000953">
    <property type="entry name" value="Chromo/chromo_shadow_dom"/>
</dbReference>
<keyword evidence="2" id="KW-0539">Nucleus</keyword>
<evidence type="ECO:0000256" key="1">
    <source>
        <dbReference type="ARBA" id="ARBA00004123"/>
    </source>
</evidence>
<dbReference type="PANTHER" id="PTHR22812">
    <property type="entry name" value="CHROMOBOX PROTEIN"/>
    <property type="match status" value="1"/>
</dbReference>
<sequence length="230" mass="26906">VQSSFEVEHSENITCDNDNGSVDLNVGTKNDENEELEQEYVVEKILGKRYNRRQKRIEYLIKWAGYDSESENTWEPSENCVGDLNSLFTILFRIKSSSNKFRKHLAKIIYYENDSKNIEEEKKLSSKSSKKKDQGIETESISIYCMKEWSSDIRIYFVITLESRSDINKYESKRARIDRVLGVKKSNNEILALVRFDDGHHDLVRTQEIVEICPKVKSSSFTFRARMLYG</sequence>
<dbReference type="PRINTS" id="PR00504">
    <property type="entry name" value="CHROMODOMAIN"/>
</dbReference>
<dbReference type="WBParaSite" id="TCLT_0000161101-mRNA-1">
    <property type="protein sequence ID" value="TCLT_0000161101-mRNA-1"/>
    <property type="gene ID" value="TCLT_0000161101"/>
</dbReference>
<dbReference type="InterPro" id="IPR051219">
    <property type="entry name" value="Heterochromatin_chromo-domain"/>
</dbReference>
<evidence type="ECO:0000313" key="4">
    <source>
        <dbReference type="EMBL" id="VDM97146.1"/>
    </source>
</evidence>
<reference evidence="4 5" key="2">
    <citation type="submission" date="2018-11" db="EMBL/GenBank/DDBJ databases">
        <authorList>
            <consortium name="Pathogen Informatics"/>
        </authorList>
    </citation>
    <scope>NUCLEOTIDE SEQUENCE [LARGE SCALE GENOMIC DNA]</scope>
</reference>
<dbReference type="Gene3D" id="2.40.50.40">
    <property type="match status" value="1"/>
</dbReference>
<evidence type="ECO:0000259" key="3">
    <source>
        <dbReference type="PROSITE" id="PS50013"/>
    </source>
</evidence>
<dbReference type="PROSITE" id="PS50013">
    <property type="entry name" value="CHROMO_2"/>
    <property type="match status" value="1"/>
</dbReference>
<dbReference type="AlphaFoldDB" id="A0A0N5CN64"/>
<dbReference type="SUPFAM" id="SSF54160">
    <property type="entry name" value="Chromo domain-like"/>
    <property type="match status" value="1"/>
</dbReference>
<feature type="domain" description="Chromo" evidence="3">
    <location>
        <begin position="40"/>
        <end position="79"/>
    </location>
</feature>
<evidence type="ECO:0000313" key="6">
    <source>
        <dbReference type="WBParaSite" id="TCLT_0000161101-mRNA-1"/>
    </source>
</evidence>
<evidence type="ECO:0000313" key="5">
    <source>
        <dbReference type="Proteomes" id="UP000276776"/>
    </source>
</evidence>